<evidence type="ECO:0000256" key="1">
    <source>
        <dbReference type="SAM" id="MobiDB-lite"/>
    </source>
</evidence>
<keyword evidence="3" id="KW-1185">Reference proteome</keyword>
<evidence type="ECO:0000313" key="3">
    <source>
        <dbReference type="Proteomes" id="UP000630887"/>
    </source>
</evidence>
<dbReference type="SUPFAM" id="SSF52540">
    <property type="entry name" value="P-loop containing nucleoside triphosphate hydrolases"/>
    <property type="match status" value="1"/>
</dbReference>
<dbReference type="Pfam" id="PF13481">
    <property type="entry name" value="AAA_25"/>
    <property type="match status" value="1"/>
</dbReference>
<evidence type="ECO:0008006" key="4">
    <source>
        <dbReference type="Google" id="ProtNLM"/>
    </source>
</evidence>
<comment type="caution">
    <text evidence="2">The sequence shown here is derived from an EMBL/GenBank/DDBJ whole genome shotgun (WGS) entry which is preliminary data.</text>
</comment>
<protein>
    <recommendedName>
        <fullName evidence="4">AAA domain-containing protein</fullName>
    </recommendedName>
</protein>
<dbReference type="AlphaFoldDB" id="A0A8J3PCN2"/>
<accession>A0A8J3PCN2</accession>
<dbReference type="Proteomes" id="UP000630887">
    <property type="component" value="Unassembled WGS sequence"/>
</dbReference>
<name>A0A8J3PCN2_9ACTN</name>
<organism evidence="2 3">
    <name type="scientific">Catellatospora coxensis</name>
    <dbReference type="NCBI Taxonomy" id="310354"/>
    <lineage>
        <taxon>Bacteria</taxon>
        <taxon>Bacillati</taxon>
        <taxon>Actinomycetota</taxon>
        <taxon>Actinomycetes</taxon>
        <taxon>Micromonosporales</taxon>
        <taxon>Micromonosporaceae</taxon>
        <taxon>Catellatospora</taxon>
    </lineage>
</organism>
<dbReference type="EMBL" id="BONI01000148">
    <property type="protein sequence ID" value="GIG11553.1"/>
    <property type="molecule type" value="Genomic_DNA"/>
</dbReference>
<sequence length="402" mass="42702">MTPTPTDTPPAEAGRTIRLTPASAVKMRPVRWTWDNRIPAGSITLIPGREGIGKSLTLAWLAGQLTRGTLPGIHYGTPRAVIYAATEDSWAQTIAPRLYAAGADLDLVYRVDVDNDGAHDQLTLPRDCNGLAVEIEELGVALLAADPLLSLIQAGIDTHRDRDLRTALEPLAKLADRTGCAVVGLAHFNKSANTDALNLITGSRAFSAVARAVMSIARDDEAGDGSCVMSQSKSNLGRLDVPSLRYIIESVEVPTDEGPAYVGKLVFTGESDRSVADILGDSGDQGDQREERDGAAAWLADYLISQGGEAAWADVRKAARAEGIAERTLQRATRRARVTVTREGFPSRTIWRLDTGNAPYTATAVAPQSRQSRHVPEAGATGATGATAHEQSPTNDHVGASL</sequence>
<reference evidence="2 3" key="1">
    <citation type="submission" date="2021-01" db="EMBL/GenBank/DDBJ databases">
        <title>Whole genome shotgun sequence of Catellatospora coxensis NBRC 107359.</title>
        <authorList>
            <person name="Komaki H."/>
            <person name="Tamura T."/>
        </authorList>
    </citation>
    <scope>NUCLEOTIDE SEQUENCE [LARGE SCALE GENOMIC DNA]</scope>
    <source>
        <strain evidence="2 3">NBRC 107359</strain>
    </source>
</reference>
<feature type="compositionally biased region" description="Low complexity" evidence="1">
    <location>
        <begin position="378"/>
        <end position="388"/>
    </location>
</feature>
<evidence type="ECO:0000313" key="2">
    <source>
        <dbReference type="EMBL" id="GIG11553.1"/>
    </source>
</evidence>
<feature type="region of interest" description="Disordered" evidence="1">
    <location>
        <begin position="364"/>
        <end position="402"/>
    </location>
</feature>
<proteinExistence type="predicted"/>
<gene>
    <name evidence="2" type="ORF">Cco03nite_82530</name>
</gene>
<dbReference type="Gene3D" id="3.40.50.300">
    <property type="entry name" value="P-loop containing nucleotide triphosphate hydrolases"/>
    <property type="match status" value="1"/>
</dbReference>
<dbReference type="InterPro" id="IPR027417">
    <property type="entry name" value="P-loop_NTPase"/>
</dbReference>